<gene>
    <name evidence="2" type="ORF">JOF36_003268</name>
</gene>
<organism evidence="2 3">
    <name type="scientific">Pseudonocardia parietis</name>
    <dbReference type="NCBI Taxonomy" id="570936"/>
    <lineage>
        <taxon>Bacteria</taxon>
        <taxon>Bacillati</taxon>
        <taxon>Actinomycetota</taxon>
        <taxon>Actinomycetes</taxon>
        <taxon>Pseudonocardiales</taxon>
        <taxon>Pseudonocardiaceae</taxon>
        <taxon>Pseudonocardia</taxon>
    </lineage>
</organism>
<dbReference type="InterPro" id="IPR052897">
    <property type="entry name" value="Sec-Metab_Biosynth_Hydrolase"/>
</dbReference>
<dbReference type="InterPro" id="IPR029058">
    <property type="entry name" value="AB_hydrolase_fold"/>
</dbReference>
<dbReference type="InterPro" id="IPR000073">
    <property type="entry name" value="AB_hydrolase_1"/>
</dbReference>
<evidence type="ECO:0000259" key="1">
    <source>
        <dbReference type="Pfam" id="PF12697"/>
    </source>
</evidence>
<evidence type="ECO:0000313" key="3">
    <source>
        <dbReference type="Proteomes" id="UP001519295"/>
    </source>
</evidence>
<protein>
    <submittedName>
        <fullName evidence="2">Pimeloyl-ACP methyl ester carboxylesterase</fullName>
    </submittedName>
</protein>
<dbReference type="Proteomes" id="UP001519295">
    <property type="component" value="Unassembled WGS sequence"/>
</dbReference>
<reference evidence="2 3" key="1">
    <citation type="submission" date="2021-03" db="EMBL/GenBank/DDBJ databases">
        <title>Sequencing the genomes of 1000 actinobacteria strains.</title>
        <authorList>
            <person name="Klenk H.-P."/>
        </authorList>
    </citation>
    <scope>NUCLEOTIDE SEQUENCE [LARGE SCALE GENOMIC DNA]</scope>
    <source>
        <strain evidence="2 3">DSM 45256</strain>
    </source>
</reference>
<dbReference type="PANTHER" id="PTHR37017">
    <property type="entry name" value="AB HYDROLASE-1 DOMAIN-CONTAINING PROTEIN-RELATED"/>
    <property type="match status" value="1"/>
</dbReference>
<evidence type="ECO:0000313" key="2">
    <source>
        <dbReference type="EMBL" id="MBP2367572.1"/>
    </source>
</evidence>
<dbReference type="RefSeq" id="WP_210027715.1">
    <property type="nucleotide sequence ID" value="NZ_JAGINU010000001.1"/>
</dbReference>
<dbReference type="EMBL" id="JAGINU010000001">
    <property type="protein sequence ID" value="MBP2367572.1"/>
    <property type="molecule type" value="Genomic_DNA"/>
</dbReference>
<dbReference type="Pfam" id="PF12697">
    <property type="entry name" value="Abhydrolase_6"/>
    <property type="match status" value="1"/>
</dbReference>
<feature type="domain" description="AB hydrolase-1" evidence="1">
    <location>
        <begin position="5"/>
        <end position="223"/>
    </location>
</feature>
<dbReference type="PANTHER" id="PTHR37017:SF11">
    <property type="entry name" value="ESTERASE_LIPASE_THIOESTERASE DOMAIN-CONTAINING PROTEIN"/>
    <property type="match status" value="1"/>
</dbReference>
<comment type="caution">
    <text evidence="2">The sequence shown here is derived from an EMBL/GenBank/DDBJ whole genome shotgun (WGS) entry which is preliminary data.</text>
</comment>
<accession>A0ABS4VUG2</accession>
<name>A0ABS4VUG2_9PSEU</name>
<sequence length="230" mass="23583">MSKPVLLVHGAFTGAWAWTDVIEKLGERGVSATAIDLPSRGPEGTLAGDAQAVRDALKDLGQPAVLVGHSYAGAVITEASADNSDVAHLVYVCAALPQAGESVAALMERDPDPGQLGTAMRPAEDGTATLDRAGAKDYVFNDATDEQAAPALDALGSHALVTLGEAVTGLGWTQHPSTYVLCTLDKSFSPALQREFAGHTTSVVEIDAGHGPMLTRPAELADAIATAATS</sequence>
<proteinExistence type="predicted"/>
<keyword evidence="3" id="KW-1185">Reference proteome</keyword>
<dbReference type="Gene3D" id="3.40.50.1820">
    <property type="entry name" value="alpha/beta hydrolase"/>
    <property type="match status" value="1"/>
</dbReference>
<dbReference type="SUPFAM" id="SSF53474">
    <property type="entry name" value="alpha/beta-Hydrolases"/>
    <property type="match status" value="1"/>
</dbReference>